<dbReference type="Proteomes" id="UP000266183">
    <property type="component" value="Chromosome"/>
</dbReference>
<protein>
    <submittedName>
        <fullName evidence="1">Uncharacterized protein</fullName>
    </submittedName>
</protein>
<sequence length="402" mass="46428">MDEFKADLYDYDFQAIYDTIKEHYPIEEDHHHYTRETLKTFAGYKKIERLVGENFFDKKNYKTRWTDFQKFLKQSIDKKIDNTHTLANTCFSGNVTVDELITREYVKTKALRYFISVLGPYYSIYAVDHSEVKLPTKMSAYRNEETRIISYHADHVATVSPVFEYESSFVQLQTRIKERFPTYKFIPYEIGVSTIDGISVYSNVFGGDEDAHKDSIYRGLFGPLVAPKCALRGDKKYGFSEWLKPLSKAESEGLELLRQHIAQTASPSMQKQASIHKVWKIKHWKLLQVMHNPGGGLFGVSLTDIMDLTDPEKIICPAGIRNAPEISSYKMDGENLIFNEKLSYNILEVSPDELKVVMHVNIDAGPRSIRGALCELTYEPLTEWKDPQAIWTSMHRLDKPTE</sequence>
<dbReference type="OrthoDB" id="795641at2"/>
<evidence type="ECO:0000313" key="1">
    <source>
        <dbReference type="EMBL" id="AYB30931.1"/>
    </source>
</evidence>
<proteinExistence type="predicted"/>
<dbReference type="RefSeq" id="WP_119754225.1">
    <property type="nucleotide sequence ID" value="NZ_CP032382.1"/>
</dbReference>
<evidence type="ECO:0000313" key="2">
    <source>
        <dbReference type="Proteomes" id="UP000266183"/>
    </source>
</evidence>
<gene>
    <name evidence="1" type="ORF">D4L85_10230</name>
</gene>
<organism evidence="1 2">
    <name type="scientific">Chryseolinea soli</name>
    <dbReference type="NCBI Taxonomy" id="2321403"/>
    <lineage>
        <taxon>Bacteria</taxon>
        <taxon>Pseudomonadati</taxon>
        <taxon>Bacteroidota</taxon>
        <taxon>Cytophagia</taxon>
        <taxon>Cytophagales</taxon>
        <taxon>Fulvivirgaceae</taxon>
        <taxon>Chryseolinea</taxon>
    </lineage>
</organism>
<dbReference type="EMBL" id="CP032382">
    <property type="protein sequence ID" value="AYB30931.1"/>
    <property type="molecule type" value="Genomic_DNA"/>
</dbReference>
<dbReference type="AlphaFoldDB" id="A0A385SKP9"/>
<keyword evidence="2" id="KW-1185">Reference proteome</keyword>
<reference evidence="2" key="1">
    <citation type="submission" date="2018-09" db="EMBL/GenBank/DDBJ databases">
        <title>Chryseolinea sp. KIS68-18 isolated from soil.</title>
        <authorList>
            <person name="Weon H.-Y."/>
            <person name="Kwon S.-W."/>
            <person name="Lee S.A."/>
        </authorList>
    </citation>
    <scope>NUCLEOTIDE SEQUENCE [LARGE SCALE GENOMIC DNA]</scope>
    <source>
        <strain evidence="2">KIS68-18</strain>
    </source>
</reference>
<name>A0A385SKP9_9BACT</name>
<dbReference type="KEGG" id="chk:D4L85_10230"/>
<accession>A0A385SKP9</accession>